<dbReference type="PROSITE" id="PS00636">
    <property type="entry name" value="DNAJ_1"/>
    <property type="match status" value="1"/>
</dbReference>
<protein>
    <submittedName>
        <fullName evidence="3">Molecular chaperone DnaJ</fullName>
    </submittedName>
</protein>
<dbReference type="GO" id="GO:0042026">
    <property type="term" value="P:protein refolding"/>
    <property type="evidence" value="ECO:0007669"/>
    <property type="project" value="TreeGrafter"/>
</dbReference>
<dbReference type="CDD" id="cd10747">
    <property type="entry name" value="DnaJ_C"/>
    <property type="match status" value="1"/>
</dbReference>
<feature type="domain" description="J" evidence="2">
    <location>
        <begin position="3"/>
        <end position="68"/>
    </location>
</feature>
<name>A0A348FYC5_9HYPH</name>
<organism evidence="3 4">
    <name type="scientific">Blastochloris tepida</name>
    <dbReference type="NCBI Taxonomy" id="2233851"/>
    <lineage>
        <taxon>Bacteria</taxon>
        <taxon>Pseudomonadati</taxon>
        <taxon>Pseudomonadota</taxon>
        <taxon>Alphaproteobacteria</taxon>
        <taxon>Hyphomicrobiales</taxon>
        <taxon>Blastochloridaceae</taxon>
        <taxon>Blastochloris</taxon>
    </lineage>
</organism>
<evidence type="ECO:0000313" key="3">
    <source>
        <dbReference type="EMBL" id="BBF92308.1"/>
    </source>
</evidence>
<evidence type="ECO:0000313" key="4">
    <source>
        <dbReference type="Proteomes" id="UP000266934"/>
    </source>
</evidence>
<accession>A0A348FYC5</accession>
<dbReference type="Gene3D" id="2.60.260.20">
    <property type="entry name" value="Urease metallochaperone UreE, N-terminal domain"/>
    <property type="match status" value="2"/>
</dbReference>
<sequence>MRDPYDVLGVGRKATHDELKKAYRKLAKKLHPDANKSDPNASTKFAELNSAYEILGDETKRKQFDRGEIDAEGKPRFHGFEGAYPGAGGRGQGGFNAGFGGGPGAGFESFTFGPDGFRRAGRGAGPGGMEDILGDIFGAFGGRGGPQGGPQGGFQGGFGQATGRGDDVTASVTVTMAEAAKGAKTRVSLPTGKEVEVTIPAGITSGQTVRLRGLGHPSPVRQGQPGDALVTVEVAPHPTLKPDGADLRAEAAVPLADAVLGGKVRVDTLDGAVELTVPPMSSSGRTLRLRGRGLPKPAGGAGDLLVTLKITLPDAADPELDALMRKWRAQAQ</sequence>
<dbReference type="SUPFAM" id="SSF46565">
    <property type="entry name" value="Chaperone J-domain"/>
    <property type="match status" value="1"/>
</dbReference>
<evidence type="ECO:0000259" key="2">
    <source>
        <dbReference type="PROSITE" id="PS50076"/>
    </source>
</evidence>
<dbReference type="SMART" id="SM00271">
    <property type="entry name" value="DnaJ"/>
    <property type="match status" value="1"/>
</dbReference>
<dbReference type="Gene3D" id="1.10.287.110">
    <property type="entry name" value="DnaJ domain"/>
    <property type="match status" value="1"/>
</dbReference>
<reference evidence="3 4" key="1">
    <citation type="submission" date="2018-08" db="EMBL/GenBank/DDBJ databases">
        <title>Complete genome sequencing of Blastochloris tepida GI.</title>
        <authorList>
            <person name="Tsukatani Y."/>
            <person name="Mori H."/>
        </authorList>
    </citation>
    <scope>NUCLEOTIDE SEQUENCE [LARGE SCALE GENOMIC DNA]</scope>
    <source>
        <strain evidence="3 4">GI</strain>
    </source>
</reference>
<dbReference type="PANTHER" id="PTHR43096">
    <property type="entry name" value="DNAJ HOMOLOG 1, MITOCHONDRIAL-RELATED"/>
    <property type="match status" value="1"/>
</dbReference>
<dbReference type="Pfam" id="PF01556">
    <property type="entry name" value="DnaJ_C"/>
    <property type="match status" value="1"/>
</dbReference>
<dbReference type="EMBL" id="AP018907">
    <property type="protein sequence ID" value="BBF92308.1"/>
    <property type="molecule type" value="Genomic_DNA"/>
</dbReference>
<dbReference type="RefSeq" id="WP_126398160.1">
    <property type="nucleotide sequence ID" value="NZ_AP018907.1"/>
</dbReference>
<dbReference type="PANTHER" id="PTHR43096:SF52">
    <property type="entry name" value="DNAJ HOMOLOG 1, MITOCHONDRIAL-RELATED"/>
    <property type="match status" value="1"/>
</dbReference>
<keyword evidence="4" id="KW-1185">Reference proteome</keyword>
<dbReference type="GO" id="GO:0051082">
    <property type="term" value="F:unfolded protein binding"/>
    <property type="evidence" value="ECO:0007669"/>
    <property type="project" value="InterPro"/>
</dbReference>
<dbReference type="AlphaFoldDB" id="A0A348FYC5"/>
<gene>
    <name evidence="3" type="primary">dnaJ_1</name>
    <name evidence="3" type="ORF">BLTE_09930</name>
</gene>
<dbReference type="InterPro" id="IPR008971">
    <property type="entry name" value="HSP40/DnaJ_pept-bd"/>
</dbReference>
<dbReference type="PROSITE" id="PS50076">
    <property type="entry name" value="DNAJ_2"/>
    <property type="match status" value="1"/>
</dbReference>
<dbReference type="InterPro" id="IPR002939">
    <property type="entry name" value="DnaJ_C"/>
</dbReference>
<dbReference type="CDD" id="cd06257">
    <property type="entry name" value="DnaJ"/>
    <property type="match status" value="1"/>
</dbReference>
<dbReference type="FunFam" id="2.60.260.20:FF:000013">
    <property type="entry name" value="DnaJ subfamily B member 11"/>
    <property type="match status" value="1"/>
</dbReference>
<dbReference type="Pfam" id="PF00226">
    <property type="entry name" value="DnaJ"/>
    <property type="match status" value="1"/>
</dbReference>
<dbReference type="SUPFAM" id="SSF49493">
    <property type="entry name" value="HSP40/DnaJ peptide-binding domain"/>
    <property type="match status" value="2"/>
</dbReference>
<dbReference type="Proteomes" id="UP000266934">
    <property type="component" value="Chromosome"/>
</dbReference>
<keyword evidence="1" id="KW-0143">Chaperone</keyword>
<dbReference type="InterPro" id="IPR001623">
    <property type="entry name" value="DnaJ_domain"/>
</dbReference>
<dbReference type="PRINTS" id="PR00625">
    <property type="entry name" value="JDOMAIN"/>
</dbReference>
<dbReference type="InterPro" id="IPR036869">
    <property type="entry name" value="J_dom_sf"/>
</dbReference>
<evidence type="ECO:0000256" key="1">
    <source>
        <dbReference type="ARBA" id="ARBA00023186"/>
    </source>
</evidence>
<dbReference type="InterPro" id="IPR018253">
    <property type="entry name" value="DnaJ_domain_CS"/>
</dbReference>
<dbReference type="OrthoDB" id="9779889at2"/>
<dbReference type="GO" id="GO:0005737">
    <property type="term" value="C:cytoplasm"/>
    <property type="evidence" value="ECO:0007669"/>
    <property type="project" value="TreeGrafter"/>
</dbReference>
<dbReference type="KEGG" id="blag:BLTE_09930"/>
<proteinExistence type="predicted"/>